<dbReference type="InterPro" id="IPR011050">
    <property type="entry name" value="Pectin_lyase_fold/virulence"/>
</dbReference>
<gene>
    <name evidence="1" type="ORF">METZ01_LOCUS498433</name>
</gene>
<dbReference type="Gene3D" id="2.160.20.10">
    <property type="entry name" value="Single-stranded right-handed beta-helix, Pectin lyase-like"/>
    <property type="match status" value="1"/>
</dbReference>
<evidence type="ECO:0008006" key="2">
    <source>
        <dbReference type="Google" id="ProtNLM"/>
    </source>
</evidence>
<sequence>FTWESTTDVDDITLETTLHLLINGNETVLYPVGQSHTLNIFASNLPYGESIQWWVEVSDGDTLTLANARNFTVSTGLYHNGPSWVVDPDGSDTNGNGSTTYPFKTIQHGLDAAAANDTIKIKTGTYTENLSIQKSVVIDGITQFGVKPIINGNDTGRIITAGDTAAVTVNNIAFKEGYFNDYGGGAIYSYYEPIYITNCNFIDNNVAGSGRGGAIESHNINSVIKHCYFEDNHSL</sequence>
<proteinExistence type="predicted"/>
<organism evidence="1">
    <name type="scientific">marine metagenome</name>
    <dbReference type="NCBI Taxonomy" id="408172"/>
    <lineage>
        <taxon>unclassified sequences</taxon>
        <taxon>metagenomes</taxon>
        <taxon>ecological metagenomes</taxon>
    </lineage>
</organism>
<dbReference type="EMBL" id="UINC01218522">
    <property type="protein sequence ID" value="SVE45579.1"/>
    <property type="molecule type" value="Genomic_DNA"/>
</dbReference>
<accession>A0A383DMN3</accession>
<dbReference type="SUPFAM" id="SSF51126">
    <property type="entry name" value="Pectin lyase-like"/>
    <property type="match status" value="1"/>
</dbReference>
<dbReference type="InterPro" id="IPR012334">
    <property type="entry name" value="Pectin_lyas_fold"/>
</dbReference>
<name>A0A383DMN3_9ZZZZ</name>
<reference evidence="1" key="1">
    <citation type="submission" date="2018-05" db="EMBL/GenBank/DDBJ databases">
        <authorList>
            <person name="Lanie J.A."/>
            <person name="Ng W.-L."/>
            <person name="Kazmierczak K.M."/>
            <person name="Andrzejewski T.M."/>
            <person name="Davidsen T.M."/>
            <person name="Wayne K.J."/>
            <person name="Tettelin H."/>
            <person name="Glass J.I."/>
            <person name="Rusch D."/>
            <person name="Podicherti R."/>
            <person name="Tsui H.-C.T."/>
            <person name="Winkler M.E."/>
        </authorList>
    </citation>
    <scope>NUCLEOTIDE SEQUENCE</scope>
</reference>
<protein>
    <recommendedName>
        <fullName evidence="2">DUF1565 domain-containing protein</fullName>
    </recommendedName>
</protein>
<feature type="non-terminal residue" evidence="1">
    <location>
        <position position="235"/>
    </location>
</feature>
<feature type="non-terminal residue" evidence="1">
    <location>
        <position position="1"/>
    </location>
</feature>
<dbReference type="AlphaFoldDB" id="A0A383DMN3"/>
<evidence type="ECO:0000313" key="1">
    <source>
        <dbReference type="EMBL" id="SVE45579.1"/>
    </source>
</evidence>